<evidence type="ECO:0000256" key="5">
    <source>
        <dbReference type="SAM" id="Phobius"/>
    </source>
</evidence>
<feature type="transmembrane region" description="Helical" evidence="5">
    <location>
        <begin position="647"/>
        <end position="665"/>
    </location>
</feature>
<reference evidence="8 9" key="1">
    <citation type="submission" date="2016-10" db="EMBL/GenBank/DDBJ databases">
        <authorList>
            <person name="de Groot N.N."/>
        </authorList>
    </citation>
    <scope>NUCLEOTIDE SEQUENCE [LARGE SCALE GENOMIC DNA]</scope>
    <source>
        <strain evidence="8 9">DSM 46701</strain>
    </source>
</reference>
<dbReference type="OrthoDB" id="9811483at2"/>
<evidence type="ECO:0000259" key="6">
    <source>
        <dbReference type="Pfam" id="PF01061"/>
    </source>
</evidence>
<protein>
    <submittedName>
        <fullName evidence="8">Putative membrane protein</fullName>
    </submittedName>
</protein>
<dbReference type="Gene3D" id="3.40.1710.10">
    <property type="entry name" value="abc type-2 transporter like domain"/>
    <property type="match status" value="1"/>
</dbReference>
<keyword evidence="2 5" id="KW-0812">Transmembrane</keyword>
<dbReference type="InterPro" id="IPR023908">
    <property type="entry name" value="xxxLxxG_rpt"/>
</dbReference>
<accession>A0A1H8BRX9</accession>
<dbReference type="Proteomes" id="UP000199695">
    <property type="component" value="Unassembled WGS sequence"/>
</dbReference>
<feature type="transmembrane region" description="Helical" evidence="5">
    <location>
        <begin position="527"/>
        <end position="549"/>
    </location>
</feature>
<organism evidence="8 9">
    <name type="scientific">Lihuaxuella thermophila</name>
    <dbReference type="NCBI Taxonomy" id="1173111"/>
    <lineage>
        <taxon>Bacteria</taxon>
        <taxon>Bacillati</taxon>
        <taxon>Bacillota</taxon>
        <taxon>Bacilli</taxon>
        <taxon>Bacillales</taxon>
        <taxon>Thermoactinomycetaceae</taxon>
        <taxon>Lihuaxuella</taxon>
    </lineage>
</organism>
<name>A0A1H8BRX9_9BACL</name>
<dbReference type="InterPro" id="IPR013525">
    <property type="entry name" value="ABC2_TM"/>
</dbReference>
<feature type="transmembrane region" description="Helical" evidence="5">
    <location>
        <begin position="492"/>
        <end position="515"/>
    </location>
</feature>
<dbReference type="PANTHER" id="PTHR43077:SF5">
    <property type="entry name" value="PHAGE INFECTION PROTEIN"/>
    <property type="match status" value="1"/>
</dbReference>
<dbReference type="InterPro" id="IPR051328">
    <property type="entry name" value="T7SS_ABC-Transporter"/>
</dbReference>
<proteinExistence type="predicted"/>
<evidence type="ECO:0000256" key="4">
    <source>
        <dbReference type="ARBA" id="ARBA00023136"/>
    </source>
</evidence>
<sequence length="686" mass="76940">MKKGPIAQWRAVSYDFQQIWAHKPMRLALVGVLLLPLVYSYIYLKAFFDPYDNMRYLPVAVVNEDQGAVQDGERIHVGNDLVRELHEDSKLKWEFVSRTQMQKGLKQGSYYAGIVIPRDFSRKAVSVDSPAPLKGQLQYYVNESNNYLSGRIGESMIRELEDQLEQKLTHVYVDKIFEKIRQSARDLAQAADGAEQLANGTAEAARGNQKVKAGVDQLQDGMARLQAGAETLSDYLTRMNEELIKAKRQTEEPLNWLLQAKTHLHRINQILRQIEGGQPPVPPTNRDSVFARVESIAQNARESQAINHRSVRLMQELIQGHPELAEDPRAQQLASALSNNGERQSRIRDQLDQLRRGDFNRPENVRLPDVKELAAYTQKMEADVDRAINSIKKMDQLIRATSEMANGAGRLAEGQNDVIRGLNKLENGVVRLQTGLEKIRDGQSELADGLRDGVRDADKSLANADQKADTITDSVLVKQKNLHPVPNYATGFAPYFLSLSLWVGAMMLYTVIDLYQVLDQKPGKEPLTLTAGAIIGAAQAVICTAALVWGLGIHPVLPEWLYLFTMVMSFTFMAINQMLVALLKNAGRFVAIVLLMLQLTSSGGTYPLPLLPEFFQTLHPYLPMTYTVHGLRAALSGGDVAAVMKDIYILFGFMSAAYVVTQVYLRWLKPWMRRVSLPVWQKKTAA</sequence>
<gene>
    <name evidence="8" type="ORF">SAMN05444955_102295</name>
</gene>
<comment type="subcellular location">
    <subcellularLocation>
        <location evidence="1">Membrane</location>
        <topology evidence="1">Multi-pass membrane protein</topology>
    </subcellularLocation>
</comment>
<keyword evidence="9" id="KW-1185">Reference proteome</keyword>
<dbReference type="GO" id="GO:0140359">
    <property type="term" value="F:ABC-type transporter activity"/>
    <property type="evidence" value="ECO:0007669"/>
    <property type="project" value="InterPro"/>
</dbReference>
<dbReference type="AlphaFoldDB" id="A0A1H8BRX9"/>
<evidence type="ECO:0000256" key="3">
    <source>
        <dbReference type="ARBA" id="ARBA00022989"/>
    </source>
</evidence>
<dbReference type="RefSeq" id="WP_089965351.1">
    <property type="nucleotide sequence ID" value="NZ_FOCQ01000002.1"/>
</dbReference>
<dbReference type="GO" id="GO:0016020">
    <property type="term" value="C:membrane"/>
    <property type="evidence" value="ECO:0007669"/>
    <property type="project" value="UniProtKB-SubCell"/>
</dbReference>
<evidence type="ECO:0000313" key="9">
    <source>
        <dbReference type="Proteomes" id="UP000199695"/>
    </source>
</evidence>
<dbReference type="InterPro" id="IPR017500">
    <property type="entry name" value="Phage_infect_YhgE_N"/>
</dbReference>
<evidence type="ECO:0000259" key="7">
    <source>
        <dbReference type="Pfam" id="PF12698"/>
    </source>
</evidence>
<evidence type="ECO:0000256" key="1">
    <source>
        <dbReference type="ARBA" id="ARBA00004141"/>
    </source>
</evidence>
<feature type="transmembrane region" description="Helical" evidence="5">
    <location>
        <begin position="589"/>
        <end position="608"/>
    </location>
</feature>
<feature type="domain" description="ABC-2 type transporter transmembrane" evidence="7">
    <location>
        <begin position="31"/>
        <end position="166"/>
    </location>
</feature>
<dbReference type="Pfam" id="PF12698">
    <property type="entry name" value="ABC2_membrane_3"/>
    <property type="match status" value="1"/>
</dbReference>
<dbReference type="NCBIfam" id="TIGR03057">
    <property type="entry name" value="xxxLxxG_by_4"/>
    <property type="match status" value="1"/>
</dbReference>
<dbReference type="EMBL" id="FOCQ01000002">
    <property type="protein sequence ID" value="SEM84758.1"/>
    <property type="molecule type" value="Genomic_DNA"/>
</dbReference>
<keyword evidence="4 5" id="KW-0472">Membrane</keyword>
<dbReference type="PANTHER" id="PTHR43077">
    <property type="entry name" value="TRANSPORT PERMEASE YVFS-RELATED"/>
    <property type="match status" value="1"/>
</dbReference>
<dbReference type="InterPro" id="IPR017501">
    <property type="entry name" value="Phage_infect_YhgE_C"/>
</dbReference>
<feature type="transmembrane region" description="Helical" evidence="5">
    <location>
        <begin position="561"/>
        <end position="582"/>
    </location>
</feature>
<evidence type="ECO:0000256" key="2">
    <source>
        <dbReference type="ARBA" id="ARBA00022692"/>
    </source>
</evidence>
<dbReference type="NCBIfam" id="TIGR03061">
    <property type="entry name" value="pip_yhgE_Nterm"/>
    <property type="match status" value="1"/>
</dbReference>
<feature type="domain" description="ABC-2 type transporter transmembrane" evidence="6">
    <location>
        <begin position="531"/>
        <end position="634"/>
    </location>
</feature>
<dbReference type="NCBIfam" id="TIGR03062">
    <property type="entry name" value="pip_yhgE_Cterm"/>
    <property type="match status" value="1"/>
</dbReference>
<evidence type="ECO:0000313" key="8">
    <source>
        <dbReference type="EMBL" id="SEM84758.1"/>
    </source>
</evidence>
<dbReference type="Pfam" id="PF01061">
    <property type="entry name" value="ABC2_membrane"/>
    <property type="match status" value="1"/>
</dbReference>
<dbReference type="STRING" id="1173111.SAMN05444955_102295"/>
<keyword evidence="3 5" id="KW-1133">Transmembrane helix</keyword>